<comment type="caution">
    <text evidence="2">The sequence shown here is derived from an EMBL/GenBank/DDBJ whole genome shotgun (WGS) entry which is preliminary data.</text>
</comment>
<dbReference type="InterPro" id="IPR034660">
    <property type="entry name" value="DinB/YfiT-like"/>
</dbReference>
<accession>A0ABU3AF31</accession>
<evidence type="ECO:0000313" key="2">
    <source>
        <dbReference type="EMBL" id="MDT0607471.1"/>
    </source>
</evidence>
<protein>
    <submittedName>
        <fullName evidence="2">DinB family protein</fullName>
    </submittedName>
</protein>
<gene>
    <name evidence="2" type="ORF">RM706_10540</name>
</gene>
<dbReference type="Pfam" id="PF12867">
    <property type="entry name" value="DinB_2"/>
    <property type="match status" value="1"/>
</dbReference>
<dbReference type="SUPFAM" id="SSF109854">
    <property type="entry name" value="DinB/YfiT-like putative metalloenzymes"/>
    <property type="match status" value="1"/>
</dbReference>
<proteinExistence type="predicted"/>
<name>A0ABU3AF31_9FLAO</name>
<sequence length="175" mass="20112">MKASELPEGEYNPYYRPYINALGAEDLMPSLEYGLIAMVDLITRIPESKLGFKYDTGKWTIAEVLMDLIDTERIFQYRALRFYRKETTPLPGFDQDVYILECGASTKTKAEILDEYTAIRNASIALFRSFKQEFLNRNGIASNSIMSVRALGFIISGHQIHHLNILKERYLISID</sequence>
<dbReference type="Proteomes" id="UP001255246">
    <property type="component" value="Unassembled WGS sequence"/>
</dbReference>
<keyword evidence="3" id="KW-1185">Reference proteome</keyword>
<organism evidence="2 3">
    <name type="scientific">Croceitalea rosinachiae</name>
    <dbReference type="NCBI Taxonomy" id="3075596"/>
    <lineage>
        <taxon>Bacteria</taxon>
        <taxon>Pseudomonadati</taxon>
        <taxon>Bacteroidota</taxon>
        <taxon>Flavobacteriia</taxon>
        <taxon>Flavobacteriales</taxon>
        <taxon>Flavobacteriaceae</taxon>
        <taxon>Croceitalea</taxon>
    </lineage>
</organism>
<dbReference type="Gene3D" id="1.20.120.450">
    <property type="entry name" value="dinb family like domain"/>
    <property type="match status" value="1"/>
</dbReference>
<dbReference type="EMBL" id="JAVRHR010000002">
    <property type="protein sequence ID" value="MDT0607471.1"/>
    <property type="molecule type" value="Genomic_DNA"/>
</dbReference>
<dbReference type="InterPro" id="IPR024775">
    <property type="entry name" value="DinB-like"/>
</dbReference>
<reference evidence="2 3" key="1">
    <citation type="submission" date="2023-09" db="EMBL/GenBank/DDBJ databases">
        <authorList>
            <person name="Rey-Velasco X."/>
        </authorList>
    </citation>
    <scope>NUCLEOTIDE SEQUENCE [LARGE SCALE GENOMIC DNA]</scope>
    <source>
        <strain evidence="2 3">F388</strain>
    </source>
</reference>
<evidence type="ECO:0000259" key="1">
    <source>
        <dbReference type="Pfam" id="PF12867"/>
    </source>
</evidence>
<dbReference type="RefSeq" id="WP_311351208.1">
    <property type="nucleotide sequence ID" value="NZ_JAVRHR010000002.1"/>
</dbReference>
<feature type="domain" description="DinB-like" evidence="1">
    <location>
        <begin position="38"/>
        <end position="165"/>
    </location>
</feature>
<evidence type="ECO:0000313" key="3">
    <source>
        <dbReference type="Proteomes" id="UP001255246"/>
    </source>
</evidence>